<dbReference type="Proteomes" id="UP001408789">
    <property type="component" value="Unassembled WGS sequence"/>
</dbReference>
<sequence>MTDRVYPSTKPKFHTKTTTTAAAAAAATSNRRLPPPPSKTQFHTPTTNRHPHRPNPTPNRHPPRRSRRSCFCLLCFWSILTITLLLLISAVAGCILYLLYHPHRPTFSIAALKIHEFNLSTTSDDATRLTSKLNLTISTKNPNKKITFSYDPFTITCSSHETLIAKGNFPNSIISTPNNISIIHSSLHATSLILETETVNRIRSDLKRKKSGMPLKILLDTEARVKIESLRSKKVGIRIECEGIHSLIPKNGDRSSSISSNSSLFVAATVSAAKCKLDLRIKIWKWTF</sequence>
<proteinExistence type="predicted"/>
<evidence type="ECO:0000256" key="3">
    <source>
        <dbReference type="SAM" id="MobiDB-lite"/>
    </source>
</evidence>
<feature type="transmembrane region" description="Helical" evidence="4">
    <location>
        <begin position="70"/>
        <end position="100"/>
    </location>
</feature>
<reference evidence="5 6" key="1">
    <citation type="submission" date="2024-04" db="EMBL/GenBank/DDBJ databases">
        <title>The reference genome of an endangered Asteraceae, Deinandra increscens subsp. villosa, native to the Central Coast of California.</title>
        <authorList>
            <person name="Guilliams M."/>
            <person name="Hasenstab-Lehman K."/>
            <person name="Meyer R."/>
            <person name="Mcevoy S."/>
        </authorList>
    </citation>
    <scope>NUCLEOTIDE SEQUENCE [LARGE SCALE GENOMIC DNA]</scope>
    <source>
        <tissue evidence="5">Leaf</tissue>
    </source>
</reference>
<dbReference type="AlphaFoldDB" id="A0AAP0DJ84"/>
<dbReference type="EMBL" id="JBCNJP010000007">
    <property type="protein sequence ID" value="KAK9076105.1"/>
    <property type="molecule type" value="Genomic_DNA"/>
</dbReference>
<evidence type="ECO:0000256" key="4">
    <source>
        <dbReference type="SAM" id="Phobius"/>
    </source>
</evidence>
<protein>
    <recommendedName>
        <fullName evidence="7">Late embryogenesis abundant protein LEA-2 subgroup domain-containing protein</fullName>
    </recommendedName>
</protein>
<keyword evidence="2 4" id="KW-0472">Membrane</keyword>
<dbReference type="PANTHER" id="PTHR31234">
    <property type="entry name" value="LATE EMBRYOGENESIS ABUNDANT (LEA) HYDROXYPROLINE-RICH GLYCOPROTEIN FAMILY"/>
    <property type="match status" value="1"/>
</dbReference>
<feature type="region of interest" description="Disordered" evidence="3">
    <location>
        <begin position="1"/>
        <end position="66"/>
    </location>
</feature>
<feature type="compositionally biased region" description="Low complexity" evidence="3">
    <location>
        <begin position="17"/>
        <end position="28"/>
    </location>
</feature>
<dbReference type="InterPro" id="IPR044839">
    <property type="entry name" value="NDR1-like"/>
</dbReference>
<comment type="caution">
    <text evidence="5">The sequence shown here is derived from an EMBL/GenBank/DDBJ whole genome shotgun (WGS) entry which is preliminary data.</text>
</comment>
<evidence type="ECO:0008006" key="7">
    <source>
        <dbReference type="Google" id="ProtNLM"/>
    </source>
</evidence>
<name>A0AAP0DJ84_9ASTR</name>
<evidence type="ECO:0000256" key="2">
    <source>
        <dbReference type="ARBA" id="ARBA00023136"/>
    </source>
</evidence>
<keyword evidence="6" id="KW-1185">Reference proteome</keyword>
<dbReference type="GO" id="GO:0098542">
    <property type="term" value="P:defense response to other organism"/>
    <property type="evidence" value="ECO:0007669"/>
    <property type="project" value="InterPro"/>
</dbReference>
<evidence type="ECO:0000256" key="1">
    <source>
        <dbReference type="ARBA" id="ARBA00004370"/>
    </source>
</evidence>
<keyword evidence="4" id="KW-0812">Transmembrane</keyword>
<comment type="subcellular location">
    <subcellularLocation>
        <location evidence="1">Membrane</location>
    </subcellularLocation>
</comment>
<dbReference type="GO" id="GO:0005886">
    <property type="term" value="C:plasma membrane"/>
    <property type="evidence" value="ECO:0007669"/>
    <property type="project" value="TreeGrafter"/>
</dbReference>
<keyword evidence="4" id="KW-1133">Transmembrane helix</keyword>
<evidence type="ECO:0000313" key="6">
    <source>
        <dbReference type="Proteomes" id="UP001408789"/>
    </source>
</evidence>
<evidence type="ECO:0000313" key="5">
    <source>
        <dbReference type="EMBL" id="KAK9076105.1"/>
    </source>
</evidence>
<organism evidence="5 6">
    <name type="scientific">Deinandra increscens subsp. villosa</name>
    <dbReference type="NCBI Taxonomy" id="3103831"/>
    <lineage>
        <taxon>Eukaryota</taxon>
        <taxon>Viridiplantae</taxon>
        <taxon>Streptophyta</taxon>
        <taxon>Embryophyta</taxon>
        <taxon>Tracheophyta</taxon>
        <taxon>Spermatophyta</taxon>
        <taxon>Magnoliopsida</taxon>
        <taxon>eudicotyledons</taxon>
        <taxon>Gunneridae</taxon>
        <taxon>Pentapetalae</taxon>
        <taxon>asterids</taxon>
        <taxon>campanulids</taxon>
        <taxon>Asterales</taxon>
        <taxon>Asteraceae</taxon>
        <taxon>Asteroideae</taxon>
        <taxon>Heliantheae alliance</taxon>
        <taxon>Madieae</taxon>
        <taxon>Madiinae</taxon>
        <taxon>Deinandra</taxon>
    </lineage>
</organism>
<accession>A0AAP0DJ84</accession>
<dbReference type="PANTHER" id="PTHR31234:SF6">
    <property type="entry name" value="LATE EMBRYOGENESIS ABUNDANT PROTEIN LEA-2 SUBGROUP DOMAIN-CONTAINING PROTEIN"/>
    <property type="match status" value="1"/>
</dbReference>
<gene>
    <name evidence="5" type="ORF">SSX86_004438</name>
</gene>